<dbReference type="Pfam" id="PF03105">
    <property type="entry name" value="SPX"/>
    <property type="match status" value="1"/>
</dbReference>
<comment type="subcellular location">
    <subcellularLocation>
        <location evidence="1">Membrane</location>
        <topology evidence="1">Multi-pass membrane protein</topology>
    </subcellularLocation>
</comment>
<evidence type="ECO:0000313" key="11">
    <source>
        <dbReference type="Proteomes" id="UP001498398"/>
    </source>
</evidence>
<evidence type="ECO:0000256" key="1">
    <source>
        <dbReference type="ARBA" id="ARBA00004141"/>
    </source>
</evidence>
<dbReference type="Pfam" id="PF03124">
    <property type="entry name" value="EXS"/>
    <property type="match status" value="1"/>
</dbReference>
<dbReference type="PROSITE" id="PS51380">
    <property type="entry name" value="EXS"/>
    <property type="match status" value="1"/>
</dbReference>
<comment type="caution">
    <text evidence="10">The sequence shown here is derived from an EMBL/GenBank/DDBJ whole genome shotgun (WGS) entry which is preliminary data.</text>
</comment>
<keyword evidence="5 7" id="KW-0472">Membrane</keyword>
<keyword evidence="10" id="KW-0675">Receptor</keyword>
<evidence type="ECO:0000256" key="6">
    <source>
        <dbReference type="SAM" id="MobiDB-lite"/>
    </source>
</evidence>
<name>A0ABR1ITI3_9AGAR</name>
<evidence type="ECO:0000259" key="8">
    <source>
        <dbReference type="PROSITE" id="PS51380"/>
    </source>
</evidence>
<feature type="compositionally biased region" description="Low complexity" evidence="6">
    <location>
        <begin position="41"/>
        <end position="56"/>
    </location>
</feature>
<feature type="transmembrane region" description="Helical" evidence="7">
    <location>
        <begin position="659"/>
        <end position="679"/>
    </location>
</feature>
<feature type="transmembrane region" description="Helical" evidence="7">
    <location>
        <begin position="478"/>
        <end position="497"/>
    </location>
</feature>
<gene>
    <name evidence="10" type="primary">SYG1_2</name>
    <name evidence="10" type="ORF">VKT23_018332</name>
</gene>
<dbReference type="EMBL" id="JBANRG010000082">
    <property type="protein sequence ID" value="KAK7437897.1"/>
    <property type="molecule type" value="Genomic_DNA"/>
</dbReference>
<dbReference type="CDD" id="cd14475">
    <property type="entry name" value="SPX_SYG1_like"/>
    <property type="match status" value="1"/>
</dbReference>
<dbReference type="PROSITE" id="PS51382">
    <property type="entry name" value="SPX"/>
    <property type="match status" value="1"/>
</dbReference>
<feature type="domain" description="SPX" evidence="9">
    <location>
        <begin position="1"/>
        <end position="340"/>
    </location>
</feature>
<dbReference type="InterPro" id="IPR004342">
    <property type="entry name" value="EXS_C"/>
</dbReference>
<feature type="transmembrane region" description="Helical" evidence="7">
    <location>
        <begin position="509"/>
        <end position="530"/>
    </location>
</feature>
<keyword evidence="11" id="KW-1185">Reference proteome</keyword>
<dbReference type="PANTHER" id="PTHR10783:SF103">
    <property type="entry name" value="SOLUTE CARRIER FAMILY 53 MEMBER 1"/>
    <property type="match status" value="1"/>
</dbReference>
<reference evidence="10 11" key="1">
    <citation type="submission" date="2024-01" db="EMBL/GenBank/DDBJ databases">
        <title>A draft genome for the cacao thread blight pathogen Marasmiellus scandens.</title>
        <authorList>
            <person name="Baruah I.K."/>
            <person name="Leung J."/>
            <person name="Bukari Y."/>
            <person name="Amoako-Attah I."/>
            <person name="Meinhardt L.W."/>
            <person name="Bailey B.A."/>
            <person name="Cohen S.P."/>
        </authorList>
    </citation>
    <scope>NUCLEOTIDE SEQUENCE [LARGE SCALE GENOMIC DNA]</scope>
    <source>
        <strain evidence="10 11">GH-19</strain>
    </source>
</reference>
<dbReference type="InterPro" id="IPR004331">
    <property type="entry name" value="SPX_dom"/>
</dbReference>
<feature type="transmembrane region" description="Helical" evidence="7">
    <location>
        <begin position="596"/>
        <end position="616"/>
    </location>
</feature>
<feature type="transmembrane region" description="Helical" evidence="7">
    <location>
        <begin position="628"/>
        <end position="647"/>
    </location>
</feature>
<proteinExistence type="inferred from homology"/>
<feature type="region of interest" description="Disordered" evidence="6">
    <location>
        <begin position="777"/>
        <end position="796"/>
    </location>
</feature>
<evidence type="ECO:0000256" key="2">
    <source>
        <dbReference type="ARBA" id="ARBA00009665"/>
    </source>
</evidence>
<feature type="transmembrane region" description="Helical" evidence="7">
    <location>
        <begin position="699"/>
        <end position="725"/>
    </location>
</feature>
<keyword evidence="4 7" id="KW-1133">Transmembrane helix</keyword>
<evidence type="ECO:0000256" key="5">
    <source>
        <dbReference type="ARBA" id="ARBA00023136"/>
    </source>
</evidence>
<feature type="region of interest" description="Disordered" evidence="6">
    <location>
        <begin position="35"/>
        <end position="118"/>
    </location>
</feature>
<dbReference type="Proteomes" id="UP001498398">
    <property type="component" value="Unassembled WGS sequence"/>
</dbReference>
<feature type="compositionally biased region" description="Polar residues" evidence="6">
    <location>
        <begin position="89"/>
        <end position="108"/>
    </location>
</feature>
<feature type="region of interest" description="Disordered" evidence="6">
    <location>
        <begin position="232"/>
        <end position="288"/>
    </location>
</feature>
<evidence type="ECO:0000313" key="10">
    <source>
        <dbReference type="EMBL" id="KAK7437897.1"/>
    </source>
</evidence>
<feature type="transmembrane region" description="Helical" evidence="7">
    <location>
        <begin position="431"/>
        <end position="457"/>
    </location>
</feature>
<feature type="domain" description="EXS" evidence="8">
    <location>
        <begin position="591"/>
        <end position="786"/>
    </location>
</feature>
<evidence type="ECO:0000256" key="4">
    <source>
        <dbReference type="ARBA" id="ARBA00022989"/>
    </source>
</evidence>
<dbReference type="PANTHER" id="PTHR10783">
    <property type="entry name" value="XENOTROPIC AND POLYTROPIC RETROVIRUS RECEPTOR 1-RELATED"/>
    <property type="match status" value="1"/>
</dbReference>
<keyword evidence="3 7" id="KW-0812">Transmembrane</keyword>
<comment type="similarity">
    <text evidence="2">Belongs to the SYG1 (TC 2.A.94) family.</text>
</comment>
<organism evidence="10 11">
    <name type="scientific">Marasmiellus scandens</name>
    <dbReference type="NCBI Taxonomy" id="2682957"/>
    <lineage>
        <taxon>Eukaryota</taxon>
        <taxon>Fungi</taxon>
        <taxon>Dikarya</taxon>
        <taxon>Basidiomycota</taxon>
        <taxon>Agaricomycotina</taxon>
        <taxon>Agaricomycetes</taxon>
        <taxon>Agaricomycetidae</taxon>
        <taxon>Agaricales</taxon>
        <taxon>Marasmiineae</taxon>
        <taxon>Omphalotaceae</taxon>
        <taxon>Marasmiellus</taxon>
    </lineage>
</organism>
<accession>A0ABR1ITI3</accession>
<sequence length="796" mass="92461">MKFARYLQDTQTPEWKKAYIDYRGLKKRISACRRFQEEQQQRSPSSSLTRLPSSKKAYNEELEQPSTSRMRHDAGMGLSELPEPRDQGHANQGGNSSGSLGRVKSNNGGRKRSHTTRSILARAGSTIRQTTQPFGRPLPLNELKPLLSDVEVAFFNALDKELEKVESFYSNREKEMQNRTRLLQTQLQELSTHRQRYHDAQGKSGTWSSALKPAFALNLGSRLYYHGKRQEKPVLNNKDSSDRHSLPVSNIGDKEKRISSVESSTFSPGDGQERQHLPPRALDPDEYQRAKRTLKKAVLEHYRGLEMLHNYRVLNITGFRKALKKFEKVTRIPALDAYMTEKVETSAFSSDKSLRTMMSDMVALYAAHFVHGDEKRARKRLRAGTFYKTHHFSTFRSGLLLGIALPALISGIYQSFQADTRENIPGWDGLLFFYSIFLIPVVFSLLVGLNLSVWANSRINYIFIFELEPRTRLDHREYFEIPSLLFATLCYAFWLSFSRIGAPSISPNIWPLVWLGFTALVMFDPLQINFKESRYWLIRRIGKLLVPGATRVEFADFWMGDQFCSLVFTLSNLSQFVCSYVRGFENWRQCGATSSIWPVAFALALLPFLIRLIQSIRRYADTRLVTHLINGGKYATGVVYYLCYYIWRHQGGRLHGASFAVWVLFGILYSSYASAWDFWMDWSVLRPHVKYPLLREELIYSNLIPSYYFAIISNVIIRFTWIIYIPTRGPDSYTRLFIQAFLEMLRRWQWNFYRLENEHLGNMDQYRVTREVPLPYSFNSEDTSHDDDDHNDEDEE</sequence>
<feature type="compositionally biased region" description="Basic and acidic residues" evidence="6">
    <location>
        <begin position="271"/>
        <end position="288"/>
    </location>
</feature>
<evidence type="ECO:0000259" key="9">
    <source>
        <dbReference type="PROSITE" id="PS51382"/>
    </source>
</evidence>
<evidence type="ECO:0000256" key="3">
    <source>
        <dbReference type="ARBA" id="ARBA00022692"/>
    </source>
</evidence>
<protein>
    <submittedName>
        <fullName evidence="10">Xenotropic and polytropic retrovirus receptor 1</fullName>
    </submittedName>
</protein>
<feature type="compositionally biased region" description="Acidic residues" evidence="6">
    <location>
        <begin position="784"/>
        <end position="796"/>
    </location>
</feature>
<evidence type="ECO:0000256" key="7">
    <source>
        <dbReference type="SAM" id="Phobius"/>
    </source>
</evidence>
<feature type="transmembrane region" description="Helical" evidence="7">
    <location>
        <begin position="398"/>
        <end position="416"/>
    </location>
</feature>